<feature type="domain" description="TonB-dependent receptor-like beta-barrel" evidence="9">
    <location>
        <begin position="311"/>
        <end position="733"/>
    </location>
</feature>
<dbReference type="Pfam" id="PF07715">
    <property type="entry name" value="Plug"/>
    <property type="match status" value="1"/>
</dbReference>
<evidence type="ECO:0000256" key="2">
    <source>
        <dbReference type="ARBA" id="ARBA00022448"/>
    </source>
</evidence>
<dbReference type="EMBL" id="VSSQ01000115">
    <property type="protein sequence ID" value="MPL78303.1"/>
    <property type="molecule type" value="Genomic_DNA"/>
</dbReference>
<dbReference type="InterPro" id="IPR012910">
    <property type="entry name" value="Plug_dom"/>
</dbReference>
<comment type="caution">
    <text evidence="11">The sequence shown here is derived from an EMBL/GenBank/DDBJ whole genome shotgun (WGS) entry which is preliminary data.</text>
</comment>
<evidence type="ECO:0000259" key="9">
    <source>
        <dbReference type="Pfam" id="PF00593"/>
    </source>
</evidence>
<comment type="subcellular location">
    <subcellularLocation>
        <location evidence="1">Cell outer membrane</location>
        <topology evidence="1">Multi-pass membrane protein</topology>
    </subcellularLocation>
</comment>
<keyword evidence="3" id="KW-0812">Transmembrane</keyword>
<proteinExistence type="predicted"/>
<dbReference type="GO" id="GO:0015344">
    <property type="term" value="F:siderophore uptake transmembrane transporter activity"/>
    <property type="evidence" value="ECO:0007669"/>
    <property type="project" value="TreeGrafter"/>
</dbReference>
<keyword evidence="2" id="KW-0813">Transport</keyword>
<evidence type="ECO:0000256" key="8">
    <source>
        <dbReference type="ARBA" id="ARBA00023237"/>
    </source>
</evidence>
<evidence type="ECO:0000256" key="5">
    <source>
        <dbReference type="ARBA" id="ARBA00023077"/>
    </source>
</evidence>
<evidence type="ECO:0000256" key="4">
    <source>
        <dbReference type="ARBA" id="ARBA00022729"/>
    </source>
</evidence>
<dbReference type="AlphaFoldDB" id="A0A644UHK2"/>
<evidence type="ECO:0000259" key="10">
    <source>
        <dbReference type="Pfam" id="PF07715"/>
    </source>
</evidence>
<dbReference type="InterPro" id="IPR000531">
    <property type="entry name" value="Beta-barrel_TonB"/>
</dbReference>
<dbReference type="Pfam" id="PF13715">
    <property type="entry name" value="CarbopepD_reg_2"/>
    <property type="match status" value="1"/>
</dbReference>
<keyword evidence="7" id="KW-0675">Receptor</keyword>
<sequence length="954" mass="107961">MNDIIKWFLLFVLTMTLPFAALANRDDNRKFNIEGRVISKIKREPLSNVQLLIRELNIWTFSDSDGVFKFESISQGEYTIDIITLGYSSETISLNIIKNITDIVVEMNEENLTIDEVVVTAETGKSINTSSVIGTTAIRHLQPSSLTDIMQLLPGSVTANPTLTSKNDITLRSVIDPGNNNARGVALLVNGVRVSNEASIFLETPASLFNTMDFRKYSTDNIETVEVLKGILSAEYGDVSAGAVLVKTKAGRTPFEVRIKADPRTKAISFSKGFYMGNRNGSLNIDADYAMAFKDPRSPVDVYSRSTIGITYSNTFNRGLYPLRFNARLSGYLIGNNSMVDPDVSKRDFKKRREGDISLAIYGNWLLKKSWITSVNYNFSGRVSVEKFQDYSINNGLPLPTTNTMTEGISVGRYTGELEEFDRRNEDIPVYINGKINGSQNAYIGSLLFKSMLGIEFNSKGNRGRGTYYTGSTPQYFRERNYSEVPFMSDISAFAEERITGKLFNRSFEVSAGIRVSKVLLTGYDFSLVTDPRTNFRYSILSPDGSKVFRSATLRGGWGKLHKLPSLGMLYSAPVYIDNPLFQYRNSLTGESLVVIQSEIVDQKLNYNIRPAKSRNIELGLDMDISGVFVRLTWFNEKLSDGITTNYSYLTSSYDYYDALSSGQSSPKFQDGRVWVKNPEGNYEQLKYTTYTEFKQFTTPDNRGLTRKWGVEYEVDFGRIRSLNTSVVLSGAYINHLEESPGLRREYISVSDPINPREKLPYVGIYQSRPNYLTVGDGSRRLSSALHIVTNIPSVRMVVSLIGQCIWMNDRWNLYDKERVYKLDSVGNRVFGDWGGIRNEETMYRDPDYYLDKNGTVRPFSDYYSSADPDLKRRLKTLILSTNQPYYFQKSGYRPYFMANLRITKEIGDIASLSFYANNFTNSRPIMKLNSRPDASGSRVNTDIYFGAELKLTF</sequence>
<evidence type="ECO:0000256" key="7">
    <source>
        <dbReference type="ARBA" id="ARBA00023170"/>
    </source>
</evidence>
<evidence type="ECO:0000256" key="1">
    <source>
        <dbReference type="ARBA" id="ARBA00004571"/>
    </source>
</evidence>
<dbReference type="PANTHER" id="PTHR30069">
    <property type="entry name" value="TONB-DEPENDENT OUTER MEMBRANE RECEPTOR"/>
    <property type="match status" value="1"/>
</dbReference>
<feature type="domain" description="TonB-dependent receptor plug" evidence="10">
    <location>
        <begin position="128"/>
        <end position="244"/>
    </location>
</feature>
<organism evidence="11">
    <name type="scientific">bioreactor metagenome</name>
    <dbReference type="NCBI Taxonomy" id="1076179"/>
    <lineage>
        <taxon>unclassified sequences</taxon>
        <taxon>metagenomes</taxon>
        <taxon>ecological metagenomes</taxon>
    </lineage>
</organism>
<keyword evidence="6" id="KW-0472">Membrane</keyword>
<evidence type="ECO:0008006" key="12">
    <source>
        <dbReference type="Google" id="ProtNLM"/>
    </source>
</evidence>
<evidence type="ECO:0000313" key="11">
    <source>
        <dbReference type="EMBL" id="MPL78303.1"/>
    </source>
</evidence>
<keyword evidence="8" id="KW-0998">Cell outer membrane</keyword>
<dbReference type="GO" id="GO:0009279">
    <property type="term" value="C:cell outer membrane"/>
    <property type="evidence" value="ECO:0007669"/>
    <property type="project" value="UniProtKB-SubCell"/>
</dbReference>
<dbReference type="GO" id="GO:0044718">
    <property type="term" value="P:siderophore transmembrane transport"/>
    <property type="evidence" value="ECO:0007669"/>
    <property type="project" value="TreeGrafter"/>
</dbReference>
<dbReference type="Gene3D" id="2.60.40.1120">
    <property type="entry name" value="Carboxypeptidase-like, regulatory domain"/>
    <property type="match status" value="1"/>
</dbReference>
<dbReference type="SUPFAM" id="SSF56935">
    <property type="entry name" value="Porins"/>
    <property type="match status" value="1"/>
</dbReference>
<gene>
    <name evidence="11" type="ORF">SDC9_24167</name>
</gene>
<keyword evidence="5" id="KW-0798">TonB box</keyword>
<dbReference type="Pfam" id="PF00593">
    <property type="entry name" value="TonB_dep_Rec_b-barrel"/>
    <property type="match status" value="1"/>
</dbReference>
<dbReference type="SUPFAM" id="SSF49464">
    <property type="entry name" value="Carboxypeptidase regulatory domain-like"/>
    <property type="match status" value="1"/>
</dbReference>
<dbReference type="Gene3D" id="2.40.170.20">
    <property type="entry name" value="TonB-dependent receptor, beta-barrel domain"/>
    <property type="match status" value="1"/>
</dbReference>
<dbReference type="InterPro" id="IPR036942">
    <property type="entry name" value="Beta-barrel_TonB_sf"/>
</dbReference>
<evidence type="ECO:0000256" key="6">
    <source>
        <dbReference type="ARBA" id="ARBA00023136"/>
    </source>
</evidence>
<evidence type="ECO:0000256" key="3">
    <source>
        <dbReference type="ARBA" id="ARBA00022692"/>
    </source>
</evidence>
<dbReference type="InterPro" id="IPR008969">
    <property type="entry name" value="CarboxyPept-like_regulatory"/>
</dbReference>
<reference evidence="11" key="1">
    <citation type="submission" date="2019-08" db="EMBL/GenBank/DDBJ databases">
        <authorList>
            <person name="Kucharzyk K."/>
            <person name="Murdoch R.W."/>
            <person name="Higgins S."/>
            <person name="Loffler F."/>
        </authorList>
    </citation>
    <scope>NUCLEOTIDE SEQUENCE</scope>
</reference>
<protein>
    <recommendedName>
        <fullName evidence="12">TonB-dependent receptor plug domain-containing protein</fullName>
    </recommendedName>
</protein>
<name>A0A644UHK2_9ZZZZ</name>
<accession>A0A644UHK2</accession>
<dbReference type="InterPro" id="IPR039426">
    <property type="entry name" value="TonB-dep_rcpt-like"/>
</dbReference>
<dbReference type="PANTHER" id="PTHR30069:SF29">
    <property type="entry name" value="HEMOGLOBIN AND HEMOGLOBIN-HAPTOGLOBIN-BINDING PROTEIN 1-RELATED"/>
    <property type="match status" value="1"/>
</dbReference>
<keyword evidence="4" id="KW-0732">Signal</keyword>
<dbReference type="InterPro" id="IPR037066">
    <property type="entry name" value="Plug_dom_sf"/>
</dbReference>
<dbReference type="Gene3D" id="2.170.130.10">
    <property type="entry name" value="TonB-dependent receptor, plug domain"/>
    <property type="match status" value="1"/>
</dbReference>